<dbReference type="Pfam" id="PF01909">
    <property type="entry name" value="NTP_transf_2"/>
    <property type="match status" value="1"/>
</dbReference>
<evidence type="ECO:0000259" key="1">
    <source>
        <dbReference type="Pfam" id="PF01909"/>
    </source>
</evidence>
<feature type="domain" description="Polymerase nucleotidyl transferase" evidence="1">
    <location>
        <begin position="9"/>
        <end position="53"/>
    </location>
</feature>
<organism evidence="2 3">
    <name type="scientific">Lysinibacillus piscis</name>
    <dbReference type="NCBI Taxonomy" id="2518931"/>
    <lineage>
        <taxon>Bacteria</taxon>
        <taxon>Bacillati</taxon>
        <taxon>Bacillota</taxon>
        <taxon>Bacilli</taxon>
        <taxon>Bacillales</taxon>
        <taxon>Bacillaceae</taxon>
        <taxon>Lysinibacillus</taxon>
    </lineage>
</organism>
<keyword evidence="3" id="KW-1185">Reference proteome</keyword>
<comment type="caution">
    <text evidence="2">The sequence shown here is derived from an EMBL/GenBank/DDBJ whole genome shotgun (WGS) entry which is preliminary data.</text>
</comment>
<dbReference type="InterPro" id="IPR002934">
    <property type="entry name" value="Polymerase_NTP_transf_dom"/>
</dbReference>
<accession>A0ABQ5NMQ0</accession>
<dbReference type="RefSeq" id="WP_264989034.1">
    <property type="nucleotide sequence ID" value="NZ_BRZA01000002.1"/>
</dbReference>
<protein>
    <recommendedName>
        <fullName evidence="1">Polymerase nucleotidyl transferase domain-containing protein</fullName>
    </recommendedName>
</protein>
<evidence type="ECO:0000313" key="3">
    <source>
        <dbReference type="Proteomes" id="UP001065593"/>
    </source>
</evidence>
<dbReference type="SUPFAM" id="SSF81301">
    <property type="entry name" value="Nucleotidyltransferase"/>
    <property type="match status" value="1"/>
</dbReference>
<dbReference type="EMBL" id="BRZA01000002">
    <property type="protein sequence ID" value="GLC89299.1"/>
    <property type="molecule type" value="Genomic_DNA"/>
</dbReference>
<reference evidence="2" key="1">
    <citation type="submission" date="2022-08" db="EMBL/GenBank/DDBJ databases">
        <title>Draft genome sequence of Lysinibacillus sp. strain KH24.</title>
        <authorList>
            <person name="Kanbe H."/>
            <person name="Itoh H."/>
        </authorList>
    </citation>
    <scope>NUCLEOTIDE SEQUENCE</scope>
    <source>
        <strain evidence="2">KH24</strain>
    </source>
</reference>
<dbReference type="Gene3D" id="3.30.460.10">
    <property type="entry name" value="Beta Polymerase, domain 2"/>
    <property type="match status" value="1"/>
</dbReference>
<proteinExistence type="predicted"/>
<name>A0ABQ5NMQ0_9BACI</name>
<dbReference type="InterPro" id="IPR043519">
    <property type="entry name" value="NT_sf"/>
</dbReference>
<evidence type="ECO:0000313" key="2">
    <source>
        <dbReference type="EMBL" id="GLC89299.1"/>
    </source>
</evidence>
<gene>
    <name evidence="2" type="ORF">LYSBPC_24260</name>
</gene>
<sequence length="255" mass="30192">MEDWKIALEAFLKDWQTRDDVVAALVCGSYVTGNPSKRSDIDVHIILADDANWRERGNRVVNGFLIEYFVNPPQQIQRYFQEDFQSHRTMAMVQFMTGMPLFDKIGVITELKVAASEWLKKEYSPLNETMLEMKKYSIWDALDNLKDCFEQKRVDFHFVYFNSLADLFSDYCRFLRLETIPAYQMYSYLTDATYGKKYLKKVFPDTTFKHLFLQALQEEDGQKMVKIYEELVNYVLHQMGDFYIDGWQLKSPVDL</sequence>
<dbReference type="Proteomes" id="UP001065593">
    <property type="component" value="Unassembled WGS sequence"/>
</dbReference>